<dbReference type="Proteomes" id="UP000095282">
    <property type="component" value="Unplaced"/>
</dbReference>
<reference evidence="2" key="1">
    <citation type="submission" date="2016-11" db="UniProtKB">
        <authorList>
            <consortium name="WormBaseParasite"/>
        </authorList>
    </citation>
    <scope>IDENTIFICATION</scope>
</reference>
<dbReference type="AlphaFoldDB" id="A0A1I7U3R1"/>
<evidence type="ECO:0000313" key="2">
    <source>
        <dbReference type="WBParaSite" id="Csp11.Scaffold629.g14546.t1"/>
    </source>
</evidence>
<dbReference type="WBParaSite" id="Csp11.Scaffold629.g14546.t1">
    <property type="protein sequence ID" value="Csp11.Scaffold629.g14546.t1"/>
    <property type="gene ID" value="Csp11.Scaffold629.g14546"/>
</dbReference>
<proteinExistence type="predicted"/>
<keyword evidence="1" id="KW-1185">Reference proteome</keyword>
<organism evidence="1 2">
    <name type="scientific">Caenorhabditis tropicalis</name>
    <dbReference type="NCBI Taxonomy" id="1561998"/>
    <lineage>
        <taxon>Eukaryota</taxon>
        <taxon>Metazoa</taxon>
        <taxon>Ecdysozoa</taxon>
        <taxon>Nematoda</taxon>
        <taxon>Chromadorea</taxon>
        <taxon>Rhabditida</taxon>
        <taxon>Rhabditina</taxon>
        <taxon>Rhabditomorpha</taxon>
        <taxon>Rhabditoidea</taxon>
        <taxon>Rhabditidae</taxon>
        <taxon>Peloderinae</taxon>
        <taxon>Caenorhabditis</taxon>
    </lineage>
</organism>
<dbReference type="STRING" id="1561998.A0A1I7U3R1"/>
<evidence type="ECO:0000313" key="1">
    <source>
        <dbReference type="Proteomes" id="UP000095282"/>
    </source>
</evidence>
<sequence>MVSDANPRLKILIDHSLRYFPHFPPAQVTLHLPDDSPADMFAPRQPFDLPIFFYQCCPLEKSIIEADFLSVQSLQLGFNNINKDVEVVLQNYRAVFTVSTEDGTRELTFEEIGTFGQNTYYKHESTELNWDQQYSNESVLIDGSRIMLKDGAIFDYTRNKCIPVYLNNVCIDKMKIEKISIHKFEDRVEVFILFDRFFMARGWIRKPQTGISNSRWICDS</sequence>
<protein>
    <submittedName>
        <fullName evidence="2">Galectin</fullName>
    </submittedName>
</protein>
<accession>A0A1I7U3R1</accession>
<dbReference type="eggNOG" id="ENOG502TIS7">
    <property type="taxonomic scope" value="Eukaryota"/>
</dbReference>
<name>A0A1I7U3R1_9PELO</name>